<reference evidence="3" key="2">
    <citation type="submission" date="2015-01" db="EMBL/GenBank/DDBJ databases">
        <title>Evolutionary Origins and Diversification of the Mycorrhizal Mutualists.</title>
        <authorList>
            <consortium name="DOE Joint Genome Institute"/>
            <consortium name="Mycorrhizal Genomics Consortium"/>
            <person name="Kohler A."/>
            <person name="Kuo A."/>
            <person name="Nagy L.G."/>
            <person name="Floudas D."/>
            <person name="Copeland A."/>
            <person name="Barry K.W."/>
            <person name="Cichocki N."/>
            <person name="Veneault-Fourrey C."/>
            <person name="LaButti K."/>
            <person name="Lindquist E.A."/>
            <person name="Lipzen A."/>
            <person name="Lundell T."/>
            <person name="Morin E."/>
            <person name="Murat C."/>
            <person name="Riley R."/>
            <person name="Ohm R."/>
            <person name="Sun H."/>
            <person name="Tunlid A."/>
            <person name="Henrissat B."/>
            <person name="Grigoriev I.V."/>
            <person name="Hibbett D.S."/>
            <person name="Martin F."/>
        </authorList>
    </citation>
    <scope>NUCLEOTIDE SEQUENCE [LARGE SCALE GENOMIC DNA]</scope>
    <source>
        <strain evidence="3">F 1598</strain>
    </source>
</reference>
<dbReference type="EMBL" id="KN832973">
    <property type="protein sequence ID" value="KIM90083.1"/>
    <property type="molecule type" value="Genomic_DNA"/>
</dbReference>
<accession>A0A0C3BU53</accession>
<feature type="domain" description="DEAD/DEAH-box helicase" evidence="1">
    <location>
        <begin position="34"/>
        <end position="113"/>
    </location>
</feature>
<evidence type="ECO:0000259" key="1">
    <source>
        <dbReference type="Pfam" id="PF00270"/>
    </source>
</evidence>
<name>A0A0C3BU53_PILCF</name>
<dbReference type="HOGENOM" id="CLU_155619_0_0_1"/>
<organism evidence="2 3">
    <name type="scientific">Piloderma croceum (strain F 1598)</name>
    <dbReference type="NCBI Taxonomy" id="765440"/>
    <lineage>
        <taxon>Eukaryota</taxon>
        <taxon>Fungi</taxon>
        <taxon>Dikarya</taxon>
        <taxon>Basidiomycota</taxon>
        <taxon>Agaricomycotina</taxon>
        <taxon>Agaricomycetes</taxon>
        <taxon>Agaricomycetidae</taxon>
        <taxon>Atheliales</taxon>
        <taxon>Atheliaceae</taxon>
        <taxon>Piloderma</taxon>
    </lineage>
</organism>
<dbReference type="Proteomes" id="UP000054166">
    <property type="component" value="Unassembled WGS sequence"/>
</dbReference>
<reference evidence="2 3" key="1">
    <citation type="submission" date="2014-04" db="EMBL/GenBank/DDBJ databases">
        <authorList>
            <consortium name="DOE Joint Genome Institute"/>
            <person name="Kuo A."/>
            <person name="Tarkka M."/>
            <person name="Buscot F."/>
            <person name="Kohler A."/>
            <person name="Nagy L.G."/>
            <person name="Floudas D."/>
            <person name="Copeland A."/>
            <person name="Barry K.W."/>
            <person name="Cichocki N."/>
            <person name="Veneault-Fourrey C."/>
            <person name="LaButti K."/>
            <person name="Lindquist E.A."/>
            <person name="Lipzen A."/>
            <person name="Lundell T."/>
            <person name="Morin E."/>
            <person name="Murat C."/>
            <person name="Sun H."/>
            <person name="Tunlid A."/>
            <person name="Henrissat B."/>
            <person name="Grigoriev I.V."/>
            <person name="Hibbett D.S."/>
            <person name="Martin F."/>
            <person name="Nordberg H.P."/>
            <person name="Cantor M.N."/>
            <person name="Hua S.X."/>
        </authorList>
    </citation>
    <scope>NUCLEOTIDE SEQUENCE [LARGE SCALE GENOMIC DNA]</scope>
    <source>
        <strain evidence="2 3">F 1598</strain>
    </source>
</reference>
<dbReference type="Gene3D" id="3.40.50.300">
    <property type="entry name" value="P-loop containing nucleotide triphosphate hydrolases"/>
    <property type="match status" value="1"/>
</dbReference>
<sequence>MAPKLRWRDPIGRETTQKIVKKLLPTWKNGLQDFQLDIVTPTLDGVDGMLLTATGDGKSAAFMIPILVLQEMARNPLEYPDLPRTSKSIGLVITPTKGLSRNLVKEAEQLGISAFAYCKENVADARRMAVD</sequence>
<dbReference type="InParanoid" id="A0A0C3BU53"/>
<proteinExistence type="predicted"/>
<dbReference type="InterPro" id="IPR011545">
    <property type="entry name" value="DEAD/DEAH_box_helicase_dom"/>
</dbReference>
<dbReference type="SUPFAM" id="SSF52540">
    <property type="entry name" value="P-loop containing nucleoside triphosphate hydrolases"/>
    <property type="match status" value="1"/>
</dbReference>
<keyword evidence="3" id="KW-1185">Reference proteome</keyword>
<dbReference type="AlphaFoldDB" id="A0A0C3BU53"/>
<dbReference type="GO" id="GO:0005524">
    <property type="term" value="F:ATP binding"/>
    <property type="evidence" value="ECO:0007669"/>
    <property type="project" value="InterPro"/>
</dbReference>
<evidence type="ECO:0000313" key="3">
    <source>
        <dbReference type="Proteomes" id="UP000054166"/>
    </source>
</evidence>
<dbReference type="InterPro" id="IPR027417">
    <property type="entry name" value="P-loop_NTPase"/>
</dbReference>
<dbReference type="GO" id="GO:0003676">
    <property type="term" value="F:nucleic acid binding"/>
    <property type="evidence" value="ECO:0007669"/>
    <property type="project" value="InterPro"/>
</dbReference>
<gene>
    <name evidence="2" type="ORF">PILCRDRAFT_1455</name>
</gene>
<dbReference type="OrthoDB" id="3260945at2759"/>
<protein>
    <recommendedName>
        <fullName evidence="1">DEAD/DEAH-box helicase domain-containing protein</fullName>
    </recommendedName>
</protein>
<dbReference type="Pfam" id="PF00270">
    <property type="entry name" value="DEAD"/>
    <property type="match status" value="1"/>
</dbReference>
<dbReference type="STRING" id="765440.A0A0C3BU53"/>
<evidence type="ECO:0000313" key="2">
    <source>
        <dbReference type="EMBL" id="KIM90083.1"/>
    </source>
</evidence>